<organism evidence="2 3">
    <name type="scientific">SAR86 cluster bacterium</name>
    <dbReference type="NCBI Taxonomy" id="2030880"/>
    <lineage>
        <taxon>Bacteria</taxon>
        <taxon>Pseudomonadati</taxon>
        <taxon>Pseudomonadota</taxon>
        <taxon>Gammaproteobacteria</taxon>
        <taxon>SAR86 cluster</taxon>
    </lineage>
</organism>
<gene>
    <name evidence="2" type="ORF">HQ497_14655</name>
</gene>
<keyword evidence="1" id="KW-1133">Transmembrane helix</keyword>
<proteinExistence type="predicted"/>
<evidence type="ECO:0000313" key="3">
    <source>
        <dbReference type="Proteomes" id="UP000754644"/>
    </source>
</evidence>
<protein>
    <submittedName>
        <fullName evidence="2">Uncharacterized protein</fullName>
    </submittedName>
</protein>
<dbReference type="AlphaFoldDB" id="A0A972VZY2"/>
<evidence type="ECO:0000256" key="1">
    <source>
        <dbReference type="SAM" id="Phobius"/>
    </source>
</evidence>
<reference evidence="2" key="1">
    <citation type="submission" date="2020-05" db="EMBL/GenBank/DDBJ databases">
        <title>Sulfur intermediates as new biogeochemical hubs in an aquatic model microbial ecosystem.</title>
        <authorList>
            <person name="Vigneron A."/>
        </authorList>
    </citation>
    <scope>NUCLEOTIDE SEQUENCE</scope>
    <source>
        <strain evidence="2">Bin.250</strain>
    </source>
</reference>
<accession>A0A972VZY2</accession>
<dbReference type="Proteomes" id="UP000754644">
    <property type="component" value="Unassembled WGS sequence"/>
</dbReference>
<comment type="caution">
    <text evidence="2">The sequence shown here is derived from an EMBL/GenBank/DDBJ whole genome shotgun (WGS) entry which is preliminary data.</text>
</comment>
<keyword evidence="1" id="KW-0812">Transmembrane</keyword>
<feature type="transmembrane region" description="Helical" evidence="1">
    <location>
        <begin position="6"/>
        <end position="28"/>
    </location>
</feature>
<name>A0A972VZY2_9GAMM</name>
<dbReference type="EMBL" id="JABMOJ010000542">
    <property type="protein sequence ID" value="NQV66596.1"/>
    <property type="molecule type" value="Genomic_DNA"/>
</dbReference>
<keyword evidence="1" id="KW-0472">Membrane</keyword>
<sequence length="101" mass="10042">MAVVAVVAVVDVVVVVGGVGIGKLVVFLSEALTMAPNAIAPTPKAAAVATGMPANVSAGAGVGASSVAAEAPDTRKLPHINTTRALQYLPLVVFMCALEFE</sequence>
<evidence type="ECO:0000313" key="2">
    <source>
        <dbReference type="EMBL" id="NQV66596.1"/>
    </source>
</evidence>